<dbReference type="SUPFAM" id="SSF81995">
    <property type="entry name" value="beta-sandwich domain of Sec23/24"/>
    <property type="match status" value="1"/>
</dbReference>
<keyword evidence="1 3" id="KW-0547">Nucleotide-binding</keyword>
<dbReference type="GO" id="GO:0005737">
    <property type="term" value="C:cytoplasm"/>
    <property type="evidence" value="ECO:0007669"/>
    <property type="project" value="TreeGrafter"/>
</dbReference>
<dbReference type="PANTHER" id="PTHR24346:SF30">
    <property type="entry name" value="MATERNAL EMBRYONIC LEUCINE ZIPPER KINASE"/>
    <property type="match status" value="1"/>
</dbReference>
<dbReference type="InterPro" id="IPR008271">
    <property type="entry name" value="Ser/Thr_kinase_AS"/>
</dbReference>
<evidence type="ECO:0000256" key="1">
    <source>
        <dbReference type="ARBA" id="ARBA00022741"/>
    </source>
</evidence>
<dbReference type="GeneID" id="63840319"/>
<evidence type="ECO:0000313" key="7">
    <source>
        <dbReference type="Proteomes" id="UP000803844"/>
    </source>
</evidence>
<dbReference type="PANTHER" id="PTHR24346">
    <property type="entry name" value="MAP/MICROTUBULE AFFINITY-REGULATING KINASE"/>
    <property type="match status" value="1"/>
</dbReference>
<dbReference type="Pfam" id="PF00069">
    <property type="entry name" value="Pkinase"/>
    <property type="match status" value="1"/>
</dbReference>
<evidence type="ECO:0000256" key="3">
    <source>
        <dbReference type="PROSITE-ProRule" id="PRU10141"/>
    </source>
</evidence>
<dbReference type="SUPFAM" id="SSF56112">
    <property type="entry name" value="Protein kinase-like (PK-like)"/>
    <property type="match status" value="1"/>
</dbReference>
<comment type="caution">
    <text evidence="6">The sequence shown here is derived from an EMBL/GenBank/DDBJ whole genome shotgun (WGS) entry which is preliminary data.</text>
</comment>
<dbReference type="Gene3D" id="1.10.510.10">
    <property type="entry name" value="Transferase(Phosphotransferase) domain 1"/>
    <property type="match status" value="1"/>
</dbReference>
<name>A0A9P4Y5P5_CRYP1</name>
<dbReference type="InterPro" id="IPR017441">
    <property type="entry name" value="Protein_kinase_ATP_BS"/>
</dbReference>
<dbReference type="PROSITE" id="PS00107">
    <property type="entry name" value="PROTEIN_KINASE_ATP"/>
    <property type="match status" value="1"/>
</dbReference>
<feature type="binding site" evidence="3">
    <location>
        <position position="104"/>
    </location>
    <ligand>
        <name>ATP</name>
        <dbReference type="ChEBI" id="CHEBI:30616"/>
    </ligand>
</feature>
<dbReference type="InterPro" id="IPR011009">
    <property type="entry name" value="Kinase-like_dom_sf"/>
</dbReference>
<dbReference type="PROSITE" id="PS00108">
    <property type="entry name" value="PROTEIN_KINASE_ST"/>
    <property type="match status" value="1"/>
</dbReference>
<reference evidence="6" key="1">
    <citation type="journal article" date="2020" name="Phytopathology">
        <title>Genome sequence of the chestnut blight fungus Cryphonectria parasitica EP155: A fundamental resource for an archetypical invasive plant pathogen.</title>
        <authorList>
            <person name="Crouch J.A."/>
            <person name="Dawe A."/>
            <person name="Aerts A."/>
            <person name="Barry K."/>
            <person name="Churchill A.C.L."/>
            <person name="Grimwood J."/>
            <person name="Hillman B."/>
            <person name="Milgroom M.G."/>
            <person name="Pangilinan J."/>
            <person name="Smith M."/>
            <person name="Salamov A."/>
            <person name="Schmutz J."/>
            <person name="Yadav J."/>
            <person name="Grigoriev I.V."/>
            <person name="Nuss D."/>
        </authorList>
    </citation>
    <scope>NUCLEOTIDE SEQUENCE</scope>
    <source>
        <strain evidence="6">EP155</strain>
    </source>
</reference>
<dbReference type="GO" id="GO:0035556">
    <property type="term" value="P:intracellular signal transduction"/>
    <property type="evidence" value="ECO:0007669"/>
    <property type="project" value="TreeGrafter"/>
</dbReference>
<evidence type="ECO:0000259" key="5">
    <source>
        <dbReference type="PROSITE" id="PS50011"/>
    </source>
</evidence>
<evidence type="ECO:0000313" key="6">
    <source>
        <dbReference type="EMBL" id="KAF3767188.1"/>
    </source>
</evidence>
<dbReference type="OrthoDB" id="541276at2759"/>
<feature type="region of interest" description="Disordered" evidence="4">
    <location>
        <begin position="378"/>
        <end position="456"/>
    </location>
</feature>
<dbReference type="CDD" id="cd13993">
    <property type="entry name" value="STKc_Pat1_like"/>
    <property type="match status" value="1"/>
</dbReference>
<feature type="compositionally biased region" description="Low complexity" evidence="4">
    <location>
        <begin position="24"/>
        <end position="41"/>
    </location>
</feature>
<dbReference type="AlphaFoldDB" id="A0A9P4Y5P5"/>
<feature type="compositionally biased region" description="Low complexity" evidence="4">
    <location>
        <begin position="380"/>
        <end position="405"/>
    </location>
</feature>
<dbReference type="InterPro" id="IPR000719">
    <property type="entry name" value="Prot_kinase_dom"/>
</dbReference>
<dbReference type="Proteomes" id="UP000803844">
    <property type="component" value="Unassembled WGS sequence"/>
</dbReference>
<dbReference type="EMBL" id="MU032346">
    <property type="protein sequence ID" value="KAF3767188.1"/>
    <property type="molecule type" value="Genomic_DNA"/>
</dbReference>
<organism evidence="6 7">
    <name type="scientific">Cryphonectria parasitica (strain ATCC 38755 / EP155)</name>
    <dbReference type="NCBI Taxonomy" id="660469"/>
    <lineage>
        <taxon>Eukaryota</taxon>
        <taxon>Fungi</taxon>
        <taxon>Dikarya</taxon>
        <taxon>Ascomycota</taxon>
        <taxon>Pezizomycotina</taxon>
        <taxon>Sordariomycetes</taxon>
        <taxon>Sordariomycetidae</taxon>
        <taxon>Diaporthales</taxon>
        <taxon>Cryphonectriaceae</taxon>
        <taxon>Cryphonectria-Endothia species complex</taxon>
        <taxon>Cryphonectria</taxon>
    </lineage>
</organism>
<proteinExistence type="predicted"/>
<gene>
    <name evidence="6" type="ORF">M406DRAFT_355493</name>
</gene>
<feature type="compositionally biased region" description="Pro residues" evidence="4">
    <location>
        <begin position="42"/>
        <end position="52"/>
    </location>
</feature>
<evidence type="ECO:0000256" key="4">
    <source>
        <dbReference type="SAM" id="MobiDB-lite"/>
    </source>
</evidence>
<dbReference type="RefSeq" id="XP_040778149.1">
    <property type="nucleotide sequence ID" value="XM_040923190.1"/>
</dbReference>
<evidence type="ECO:0000256" key="2">
    <source>
        <dbReference type="ARBA" id="ARBA00022840"/>
    </source>
</evidence>
<protein>
    <recommendedName>
        <fullName evidence="5">Protein kinase domain-containing protein</fullName>
    </recommendedName>
</protein>
<dbReference type="GO" id="GO:0004674">
    <property type="term" value="F:protein serine/threonine kinase activity"/>
    <property type="evidence" value="ECO:0007669"/>
    <property type="project" value="TreeGrafter"/>
</dbReference>
<feature type="compositionally biased region" description="Pro residues" evidence="4">
    <location>
        <begin position="443"/>
        <end position="453"/>
    </location>
</feature>
<keyword evidence="2 3" id="KW-0067">ATP-binding</keyword>
<dbReference type="GO" id="GO:0005524">
    <property type="term" value="F:ATP binding"/>
    <property type="evidence" value="ECO:0007669"/>
    <property type="project" value="UniProtKB-UniRule"/>
</dbReference>
<feature type="region of interest" description="Disordered" evidence="4">
    <location>
        <begin position="14"/>
        <end position="59"/>
    </location>
</feature>
<dbReference type="PROSITE" id="PS50011">
    <property type="entry name" value="PROTEIN_KINASE_DOM"/>
    <property type="match status" value="1"/>
</dbReference>
<feature type="domain" description="Protein kinase" evidence="5">
    <location>
        <begin position="75"/>
        <end position="339"/>
    </location>
</feature>
<keyword evidence="7" id="KW-1185">Reference proteome</keyword>
<sequence length="538" mass="59210">MSYAQPTYFQAYTPPQTPAPYYQPPQVAAAPLQPGPYQQQPLTPPASPPPPTTTTTRFRPAVPEDRLGCVVGGRFRLEEVLGSGAYGVVYTATDVITNTQYAVKTLPNFNPDGSPLDQRQIAFKTREIRLHWMASSHPNVVSMLKIIDDYDCTYVILEYCPEGDLFYNITDCERYIGDDVLAKRVFLQLLDAVDHCHNLEIYHRDLKPENILVTDQGNTVKLADFGLATSSRVSEDYGCGSTFYMSPECLDLSGQRDSYYCAPNDVWSLGVILVNLTCGRNPWKQASSEDSTYREYTRNPEFLKTILPVSDELNDILGTIFTRDPAKRTTLPILRQAILSCSQFTRPPPSLSSHQQPSAQFVPQDAIREDAVCEMEDFPASPASDSSSDASSDSASDVYSDSSSDASEDDVGSTWDLSARPSQQSSLDGMDYDDRAVCNNSPAIPPQPVPSQPSGPLDHLQHFPQPVPVQQHWPVPQPIGPITLGHCAPPPVVGLPQQIWGMVGGMMRPFLQASHSTAIHYQVSLHSQVSIPVPGLGF</sequence>
<accession>A0A9P4Y5P5</accession>
<dbReference type="SMART" id="SM00220">
    <property type="entry name" value="S_TKc"/>
    <property type="match status" value="1"/>
</dbReference>